<evidence type="ECO:0000256" key="15">
    <source>
        <dbReference type="ARBA" id="ARBA00035710"/>
    </source>
</evidence>
<comment type="subcellular location">
    <subcellularLocation>
        <location evidence="2">Lysosome</location>
    </subcellularLocation>
    <subcellularLocation>
        <location evidence="3">Secreted</location>
    </subcellularLocation>
</comment>
<feature type="domain" description="Sulfatase N-terminal" evidence="21">
    <location>
        <begin position="38"/>
        <end position="372"/>
    </location>
</feature>
<comment type="similarity">
    <text evidence="4">Belongs to the sulfatase family.</text>
</comment>
<sequence length="632" mass="71424">MRGGEPLGRAGLALLLMAAGAGARPRPAAPGGQPRSSVVLVACDSLDGRLTFFPGNQTVDLPSVNFMKRYGAVFLNAYTNSPICCPSRAAMWSGLFTHLTESWNNFKGLDPDYVTWMDLMEQNGYHTQKFGKLDYTSGHHSVSNRVEAWTRDVHFLLRQEGRPMVNLTGDRKRVRVMEADWRNTDKAVNWIKEEAVNLTQPFVLYLGLNLPHPYPSPYAGENFGSSTFLTSPYWLEKVNYEAIKIPKWSSLSEMHPVDYYSSYTKNCTGEFTEEEVRNIRAFYYAMCAETDAMLGEIISALGDTGLLRKAVVIFTADHGELAMEHRQFYKMSMYEGSSHVPLLVMGPGVKEQQEIPNVVSLVDIYPTMLDIARIPVPQNLSGYSLIPLLHKKTESEVSPRGPRPSWVLSEFHGCNVNSSVYMLRTGKWKYIAYSDGCSVLPQLFGALNPRRHRRSKKTAEHLKPKEDNFVHLPEGKPVNLNGLTKPCTVCSHQEDQQRRSNEMSLESTVMCGRNKRKQAHKPYQPRGSIHEWRSSMELSPAKLCRAQTLAELCRVQPSGAGDQHFFGIFFATVLFLCSPREGGADEESMCWSPFLSVYKRGRRLEVLSVVYHFGFVLLLLLYFLSVNLFFHL</sequence>
<dbReference type="GO" id="GO:0015024">
    <property type="term" value="F:glucuronate-2-sulfatase activity"/>
    <property type="evidence" value="ECO:0007669"/>
    <property type="project" value="UniProtKB-EC"/>
</dbReference>
<reference evidence="23" key="1">
    <citation type="submission" date="2025-08" db="UniProtKB">
        <authorList>
            <consortium name="RefSeq"/>
        </authorList>
    </citation>
    <scope>IDENTIFICATION</scope>
    <source>
        <tissue evidence="23">Muscle</tissue>
    </source>
</reference>
<dbReference type="InterPro" id="IPR017850">
    <property type="entry name" value="Alkaline_phosphatase_core_sf"/>
</dbReference>
<evidence type="ECO:0000313" key="23">
    <source>
        <dbReference type="RefSeq" id="XP_039240753.1"/>
    </source>
</evidence>
<dbReference type="FunFam" id="3.40.720.10:FF:000039">
    <property type="entry name" value="arylsulfatase K"/>
    <property type="match status" value="1"/>
</dbReference>
<evidence type="ECO:0000256" key="10">
    <source>
        <dbReference type="ARBA" id="ARBA00023180"/>
    </source>
</evidence>
<dbReference type="GO" id="GO:0046872">
    <property type="term" value="F:metal ion binding"/>
    <property type="evidence" value="ECO:0007669"/>
    <property type="project" value="UniProtKB-KW"/>
</dbReference>
<organism evidence="22 23">
    <name type="scientific">Pipra filicauda</name>
    <name type="common">Wire-tailed manakin</name>
    <dbReference type="NCBI Taxonomy" id="649802"/>
    <lineage>
        <taxon>Eukaryota</taxon>
        <taxon>Metazoa</taxon>
        <taxon>Chordata</taxon>
        <taxon>Craniata</taxon>
        <taxon>Vertebrata</taxon>
        <taxon>Euteleostomi</taxon>
        <taxon>Archelosauria</taxon>
        <taxon>Archosauria</taxon>
        <taxon>Dinosauria</taxon>
        <taxon>Saurischia</taxon>
        <taxon>Theropoda</taxon>
        <taxon>Coelurosauria</taxon>
        <taxon>Aves</taxon>
        <taxon>Neognathae</taxon>
        <taxon>Neoaves</taxon>
        <taxon>Telluraves</taxon>
        <taxon>Australaves</taxon>
        <taxon>Passeriformes</taxon>
        <taxon>Pipridae</taxon>
        <taxon>Pipra</taxon>
    </lineage>
</organism>
<dbReference type="CTD" id="153642"/>
<evidence type="ECO:0000256" key="16">
    <source>
        <dbReference type="ARBA" id="ARBA00035719"/>
    </source>
</evidence>
<comment type="function">
    <text evidence="17">Catalyzes the hydrolysis of pseudosubstrates such as p-nitrocatechol sulfate and p-nitrophenyl sulfate. Catalyzes the hydrolysis of the 2-sulfate groups of the 2-O-sulfo-D-glucuronate residues of chondroitin sulfate, heparin and heparitin sulfate. Acts selectively on 2-sulfoglucuronate and lacks activity against 2-sulfoiduronate.</text>
</comment>
<keyword evidence="11" id="KW-0458">Lysosome</keyword>
<dbReference type="SUPFAM" id="SSF53649">
    <property type="entry name" value="Alkaline phosphatase-like"/>
    <property type="match status" value="1"/>
</dbReference>
<keyword evidence="22" id="KW-1185">Reference proteome</keyword>
<evidence type="ECO:0000259" key="21">
    <source>
        <dbReference type="Pfam" id="PF00884"/>
    </source>
</evidence>
<keyword evidence="19" id="KW-1133">Transmembrane helix</keyword>
<keyword evidence="5" id="KW-0964">Secreted</keyword>
<evidence type="ECO:0000256" key="3">
    <source>
        <dbReference type="ARBA" id="ARBA00004613"/>
    </source>
</evidence>
<dbReference type="GO" id="GO:0005764">
    <property type="term" value="C:lysosome"/>
    <property type="evidence" value="ECO:0007669"/>
    <property type="project" value="UniProtKB-SubCell"/>
</dbReference>
<keyword evidence="8" id="KW-0378">Hydrolase</keyword>
<evidence type="ECO:0000256" key="11">
    <source>
        <dbReference type="ARBA" id="ARBA00023228"/>
    </source>
</evidence>
<keyword evidence="9" id="KW-0106">Calcium</keyword>
<keyword evidence="7 20" id="KW-0732">Signal</keyword>
<dbReference type="InterPro" id="IPR051849">
    <property type="entry name" value="GAG-degrading_sulfatase"/>
</dbReference>
<feature type="transmembrane region" description="Helical" evidence="19">
    <location>
        <begin position="609"/>
        <end position="630"/>
    </location>
</feature>
<evidence type="ECO:0000256" key="12">
    <source>
        <dbReference type="ARBA" id="ARBA00035026"/>
    </source>
</evidence>
<dbReference type="CDD" id="cd16171">
    <property type="entry name" value="ARSK"/>
    <property type="match status" value="1"/>
</dbReference>
<proteinExistence type="inferred from homology"/>
<evidence type="ECO:0000256" key="18">
    <source>
        <dbReference type="ARBA" id="ARBA00048030"/>
    </source>
</evidence>
<evidence type="ECO:0000256" key="4">
    <source>
        <dbReference type="ARBA" id="ARBA00008779"/>
    </source>
</evidence>
<evidence type="ECO:0000256" key="2">
    <source>
        <dbReference type="ARBA" id="ARBA00004371"/>
    </source>
</evidence>
<evidence type="ECO:0000256" key="6">
    <source>
        <dbReference type="ARBA" id="ARBA00022723"/>
    </source>
</evidence>
<comment type="catalytic activity">
    <reaction evidence="18">
        <text>an aryl sulfate + H2O = a phenol + sulfate + H(+)</text>
        <dbReference type="Rhea" id="RHEA:17261"/>
        <dbReference type="ChEBI" id="CHEBI:15377"/>
        <dbReference type="ChEBI" id="CHEBI:15378"/>
        <dbReference type="ChEBI" id="CHEBI:16189"/>
        <dbReference type="ChEBI" id="CHEBI:33853"/>
        <dbReference type="ChEBI" id="CHEBI:140317"/>
        <dbReference type="EC" id="3.1.6.1"/>
    </reaction>
</comment>
<feature type="signal peptide" evidence="20">
    <location>
        <begin position="1"/>
        <end position="23"/>
    </location>
</feature>
<evidence type="ECO:0000256" key="13">
    <source>
        <dbReference type="ARBA" id="ARBA00035590"/>
    </source>
</evidence>
<evidence type="ECO:0000256" key="19">
    <source>
        <dbReference type="SAM" id="Phobius"/>
    </source>
</evidence>
<evidence type="ECO:0000256" key="5">
    <source>
        <dbReference type="ARBA" id="ARBA00022525"/>
    </source>
</evidence>
<dbReference type="EC" id="3.1.6.18" evidence="14"/>
<dbReference type="GO" id="GO:0004065">
    <property type="term" value="F:arylsulfatase activity"/>
    <property type="evidence" value="ECO:0007669"/>
    <property type="project" value="UniProtKB-EC"/>
</dbReference>
<feature type="chain" id="PRO_5030705904" description="Arylsulfatase K" evidence="20">
    <location>
        <begin position="24"/>
        <end position="632"/>
    </location>
</feature>
<dbReference type="InterPro" id="IPR047892">
    <property type="entry name" value="ARSK"/>
</dbReference>
<keyword evidence="19" id="KW-0472">Membrane</keyword>
<dbReference type="InterPro" id="IPR000917">
    <property type="entry name" value="Sulfatase_N"/>
</dbReference>
<dbReference type="GO" id="GO:0005576">
    <property type="term" value="C:extracellular region"/>
    <property type="evidence" value="ECO:0007669"/>
    <property type="project" value="UniProtKB-SubCell"/>
</dbReference>
<dbReference type="AlphaFoldDB" id="A0A7R5KSN2"/>
<dbReference type="Gene3D" id="3.40.720.10">
    <property type="entry name" value="Alkaline Phosphatase, subunit A"/>
    <property type="match status" value="1"/>
</dbReference>
<evidence type="ECO:0000313" key="22">
    <source>
        <dbReference type="Proteomes" id="UP000504627"/>
    </source>
</evidence>
<dbReference type="PANTHER" id="PTHR46615:SF1">
    <property type="entry name" value="ARYLSULFATASE K"/>
    <property type="match status" value="1"/>
</dbReference>
<dbReference type="EC" id="3.1.6.1" evidence="12"/>
<comment type="cofactor">
    <cofactor evidence="1">
        <name>Ca(2+)</name>
        <dbReference type="ChEBI" id="CHEBI:29108"/>
    </cofactor>
</comment>
<dbReference type="PANTHER" id="PTHR46615">
    <property type="entry name" value="ARYLSULFATASE K"/>
    <property type="match status" value="1"/>
</dbReference>
<dbReference type="InParanoid" id="A0A7R5KSN2"/>
<keyword evidence="10" id="KW-0325">Glycoprotein</keyword>
<evidence type="ECO:0000256" key="9">
    <source>
        <dbReference type="ARBA" id="ARBA00022837"/>
    </source>
</evidence>
<dbReference type="Proteomes" id="UP000504627">
    <property type="component" value="Unplaced"/>
</dbReference>
<gene>
    <name evidence="23" type="primary">ARSK</name>
</gene>
<keyword evidence="19" id="KW-0812">Transmembrane</keyword>
<keyword evidence="6" id="KW-0479">Metal-binding</keyword>
<name>A0A7R5KSN2_9PASS</name>
<evidence type="ECO:0000256" key="14">
    <source>
        <dbReference type="ARBA" id="ARBA00035675"/>
    </source>
</evidence>
<dbReference type="Pfam" id="PF00884">
    <property type="entry name" value="Sulfatase"/>
    <property type="match status" value="1"/>
</dbReference>
<evidence type="ECO:0000256" key="20">
    <source>
        <dbReference type="SAM" id="SignalP"/>
    </source>
</evidence>
<dbReference type="FunCoup" id="A0A7R5KSN2">
    <property type="interactions" value="68"/>
</dbReference>
<dbReference type="GeneID" id="113992061"/>
<evidence type="ECO:0000256" key="8">
    <source>
        <dbReference type="ARBA" id="ARBA00022801"/>
    </source>
</evidence>
<dbReference type="RefSeq" id="XP_039240753.1">
    <property type="nucleotide sequence ID" value="XM_039384819.1"/>
</dbReference>
<evidence type="ECO:0000256" key="1">
    <source>
        <dbReference type="ARBA" id="ARBA00001913"/>
    </source>
</evidence>
<protein>
    <recommendedName>
        <fullName evidence="15">Arylsulfatase K</fullName>
        <ecNumber evidence="12">3.1.6.1</ecNumber>
        <ecNumber evidence="14">3.1.6.18</ecNumber>
    </recommendedName>
    <alternativeName>
        <fullName evidence="16">Glucuronate-2-sulfatase</fullName>
    </alternativeName>
</protein>
<comment type="catalytic activity">
    <reaction evidence="13">
        <text>Hydrolysis of the 2-sulfate groups of the 2-O-sulfo-D-glucuronate residues of chondroitin sulfate, heparin and heparitin sulfate.</text>
        <dbReference type="EC" id="3.1.6.18"/>
    </reaction>
</comment>
<accession>A0A7R5KSN2</accession>
<evidence type="ECO:0000256" key="7">
    <source>
        <dbReference type="ARBA" id="ARBA00022729"/>
    </source>
</evidence>
<evidence type="ECO:0000256" key="17">
    <source>
        <dbReference type="ARBA" id="ARBA00045156"/>
    </source>
</evidence>